<dbReference type="PANTHER" id="PTHR46546:SF4">
    <property type="entry name" value="SHEWANELLA-LIKE PROTEIN PHOSPHATASE 1"/>
    <property type="match status" value="1"/>
</dbReference>
<dbReference type="AlphaFoldDB" id="A0A9W6ZZ95"/>
<dbReference type="GO" id="GO:0016787">
    <property type="term" value="F:hydrolase activity"/>
    <property type="evidence" value="ECO:0007669"/>
    <property type="project" value="InterPro"/>
</dbReference>
<accession>A0A9W6ZZ95</accession>
<organism evidence="3 4">
    <name type="scientific">Triparma strigata</name>
    <dbReference type="NCBI Taxonomy" id="1606541"/>
    <lineage>
        <taxon>Eukaryota</taxon>
        <taxon>Sar</taxon>
        <taxon>Stramenopiles</taxon>
        <taxon>Ochrophyta</taxon>
        <taxon>Bolidophyceae</taxon>
        <taxon>Parmales</taxon>
        <taxon>Triparmaceae</taxon>
        <taxon>Triparma</taxon>
    </lineage>
</organism>
<feature type="domain" description="Calcineurin-like phosphoesterase" evidence="2">
    <location>
        <begin position="45"/>
        <end position="243"/>
    </location>
</feature>
<keyword evidence="4" id="KW-1185">Reference proteome</keyword>
<dbReference type="SUPFAM" id="SSF56300">
    <property type="entry name" value="Metallo-dependent phosphatases"/>
    <property type="match status" value="1"/>
</dbReference>
<dbReference type="Proteomes" id="UP001165085">
    <property type="component" value="Unassembled WGS sequence"/>
</dbReference>
<dbReference type="OrthoDB" id="5976022at2759"/>
<protein>
    <recommendedName>
        <fullName evidence="2">Calcineurin-like phosphoesterase domain-containing protein</fullName>
    </recommendedName>
</protein>
<name>A0A9W6ZZ95_9STRA</name>
<evidence type="ECO:0000313" key="4">
    <source>
        <dbReference type="Proteomes" id="UP001165085"/>
    </source>
</evidence>
<dbReference type="InterPro" id="IPR029052">
    <property type="entry name" value="Metallo-depent_PP-like"/>
</dbReference>
<sequence length="404" mass="43369">MGFISQSSRSSSRRSFSGSSSDAFSYSFPSPSDSASYVPLNVGQRVYAIGDVHGDLRKLLQALTFAKLIRVPEPASEDGGIVLKDVEWLGGDSVLVQCGDVLDRGSFECACFHLLSVLSERARGEGGGVVLCLGNHEVLNTLGLFNYADKGGNDEFERIFGGYFDEQEGGESWRLDYAGNQPARWRACEPGGAFSSFGFLNNFVLASQVGRSVFVHGGLTSDHLEEHGGIAGMNEKARRWFEDSVYTPPMAAEEKVGGEVKDIVACAQNRARAIQSAMPDFLGGGSPEKASPVWMRDYSSPADSAPGNKSADALVARALEMIGKDAARMVVGHTPQRKINSACKGKVWRIDVGMSEGVMNNVPEMLEIVHGETEDVVTVIGQKGRVPASDRAESPPPPPPVDLF</sequence>
<reference evidence="4" key="1">
    <citation type="journal article" date="2023" name="Commun. Biol.">
        <title>Genome analysis of Parmales, the sister group of diatoms, reveals the evolutionary specialization of diatoms from phago-mixotrophs to photoautotrophs.</title>
        <authorList>
            <person name="Ban H."/>
            <person name="Sato S."/>
            <person name="Yoshikawa S."/>
            <person name="Yamada K."/>
            <person name="Nakamura Y."/>
            <person name="Ichinomiya M."/>
            <person name="Sato N."/>
            <person name="Blanc-Mathieu R."/>
            <person name="Endo H."/>
            <person name="Kuwata A."/>
            <person name="Ogata H."/>
        </authorList>
    </citation>
    <scope>NUCLEOTIDE SEQUENCE [LARGE SCALE GENOMIC DNA]</scope>
    <source>
        <strain evidence="4">NIES 3701</strain>
    </source>
</reference>
<dbReference type="InterPro" id="IPR004843">
    <property type="entry name" value="Calcineurin-like_PHP"/>
</dbReference>
<dbReference type="Gene3D" id="3.60.21.10">
    <property type="match status" value="1"/>
</dbReference>
<evidence type="ECO:0000259" key="2">
    <source>
        <dbReference type="Pfam" id="PF00149"/>
    </source>
</evidence>
<dbReference type="Pfam" id="PF00149">
    <property type="entry name" value="Metallophos"/>
    <property type="match status" value="1"/>
</dbReference>
<gene>
    <name evidence="3" type="ORF">TrST_g393</name>
</gene>
<feature type="region of interest" description="Disordered" evidence="1">
    <location>
        <begin position="1"/>
        <end position="20"/>
    </location>
</feature>
<evidence type="ECO:0000256" key="1">
    <source>
        <dbReference type="SAM" id="MobiDB-lite"/>
    </source>
</evidence>
<comment type="caution">
    <text evidence="3">The sequence shown here is derived from an EMBL/GenBank/DDBJ whole genome shotgun (WGS) entry which is preliminary data.</text>
</comment>
<evidence type="ECO:0000313" key="3">
    <source>
        <dbReference type="EMBL" id="GMH61156.1"/>
    </source>
</evidence>
<dbReference type="PANTHER" id="PTHR46546">
    <property type="entry name" value="SHEWANELLA-LIKE PROTEIN PHOSPHATASE 1"/>
    <property type="match status" value="1"/>
</dbReference>
<dbReference type="EMBL" id="BRXY01000069">
    <property type="protein sequence ID" value="GMH61156.1"/>
    <property type="molecule type" value="Genomic_DNA"/>
</dbReference>
<feature type="region of interest" description="Disordered" evidence="1">
    <location>
        <begin position="384"/>
        <end position="404"/>
    </location>
</feature>
<proteinExistence type="predicted"/>
<feature type="compositionally biased region" description="Pro residues" evidence="1">
    <location>
        <begin position="394"/>
        <end position="404"/>
    </location>
</feature>